<protein>
    <submittedName>
        <fullName evidence="2">Uncharacterized protein</fullName>
    </submittedName>
</protein>
<evidence type="ECO:0000313" key="3">
    <source>
        <dbReference type="Proteomes" id="UP000807469"/>
    </source>
</evidence>
<feature type="region of interest" description="Disordered" evidence="1">
    <location>
        <begin position="116"/>
        <end position="141"/>
    </location>
</feature>
<evidence type="ECO:0000313" key="2">
    <source>
        <dbReference type="EMBL" id="KAF9477492.1"/>
    </source>
</evidence>
<comment type="caution">
    <text evidence="2">The sequence shown here is derived from an EMBL/GenBank/DDBJ whole genome shotgun (WGS) entry which is preliminary data.</text>
</comment>
<proteinExistence type="predicted"/>
<dbReference type="EMBL" id="MU155259">
    <property type="protein sequence ID" value="KAF9477492.1"/>
    <property type="molecule type" value="Genomic_DNA"/>
</dbReference>
<dbReference type="Proteomes" id="UP000807469">
    <property type="component" value="Unassembled WGS sequence"/>
</dbReference>
<evidence type="ECO:0000256" key="1">
    <source>
        <dbReference type="SAM" id="MobiDB-lite"/>
    </source>
</evidence>
<keyword evidence="3" id="KW-1185">Reference proteome</keyword>
<name>A0A9P5YXE4_9AGAR</name>
<gene>
    <name evidence="2" type="ORF">BDN70DRAFT_896479</name>
</gene>
<organism evidence="2 3">
    <name type="scientific">Pholiota conissans</name>
    <dbReference type="NCBI Taxonomy" id="109636"/>
    <lineage>
        <taxon>Eukaryota</taxon>
        <taxon>Fungi</taxon>
        <taxon>Dikarya</taxon>
        <taxon>Basidiomycota</taxon>
        <taxon>Agaricomycotina</taxon>
        <taxon>Agaricomycetes</taxon>
        <taxon>Agaricomycetidae</taxon>
        <taxon>Agaricales</taxon>
        <taxon>Agaricineae</taxon>
        <taxon>Strophariaceae</taxon>
        <taxon>Pholiota</taxon>
    </lineage>
</organism>
<reference evidence="2" key="1">
    <citation type="submission" date="2020-11" db="EMBL/GenBank/DDBJ databases">
        <authorList>
            <consortium name="DOE Joint Genome Institute"/>
            <person name="Ahrendt S."/>
            <person name="Riley R."/>
            <person name="Andreopoulos W."/>
            <person name="Labutti K."/>
            <person name="Pangilinan J."/>
            <person name="Ruiz-Duenas F.J."/>
            <person name="Barrasa J.M."/>
            <person name="Sanchez-Garcia M."/>
            <person name="Camarero S."/>
            <person name="Miyauchi S."/>
            <person name="Serrano A."/>
            <person name="Linde D."/>
            <person name="Babiker R."/>
            <person name="Drula E."/>
            <person name="Ayuso-Fernandez I."/>
            <person name="Pacheco R."/>
            <person name="Padilla G."/>
            <person name="Ferreira P."/>
            <person name="Barriuso J."/>
            <person name="Kellner H."/>
            <person name="Castanera R."/>
            <person name="Alfaro M."/>
            <person name="Ramirez L."/>
            <person name="Pisabarro A.G."/>
            <person name="Kuo A."/>
            <person name="Tritt A."/>
            <person name="Lipzen A."/>
            <person name="He G."/>
            <person name="Yan M."/>
            <person name="Ng V."/>
            <person name="Cullen D."/>
            <person name="Martin F."/>
            <person name="Rosso M.-N."/>
            <person name="Henrissat B."/>
            <person name="Hibbett D."/>
            <person name="Martinez A.T."/>
            <person name="Grigoriev I.V."/>
        </authorList>
    </citation>
    <scope>NUCLEOTIDE SEQUENCE</scope>
    <source>
        <strain evidence="2">CIRM-BRFM 674</strain>
    </source>
</reference>
<dbReference type="AlphaFoldDB" id="A0A9P5YXE4"/>
<sequence>MATSPTVDTCPDFAGEIFTERINTLTVSSADKECERRDAIKAAKTALALEQDALEKDERRKNKAKYLHRDWVPLYHFTEAGPNAIDRNLASSDDNYYAKTEKGEPKYNRPARVFVDHDSTPVPTQPPLLDDVPSSSTPTASYASFKQPLQRPYDPLHYAAAQAPFYSLAYHSAPTITAFISRILSLTPYPSGATMLTHDSLWPLSLLLSSIVMSSFRKFENFQPFNVVNVNVNIYNKRSVDYSEHSLYLHDSLRVDARRVPSWHLISTVMPGLDLPTFKESPAHPYPFTPSYDTSRPLAYPSLHLPLSVQPPA</sequence>
<accession>A0A9P5YXE4</accession>